<sequence length="135" mass="15315">MKKVDFPIVDFQAEEGFIYDGQTIRRMELLVLRALNWRMRSITPFSFLRFFLTLFRPADLPLLATLKSRASEIVFRSQNGETNQQNSSLFASVIETLPRSLIAEMKLLGCKPSAVAASALLTASHELFPVQFPTF</sequence>
<evidence type="ECO:0000313" key="4">
    <source>
        <dbReference type="Proteomes" id="UP000652761"/>
    </source>
</evidence>
<dbReference type="PANTHER" id="PTHR10177">
    <property type="entry name" value="CYCLINS"/>
    <property type="match status" value="1"/>
</dbReference>
<keyword evidence="1" id="KW-0132">Cell division</keyword>
<organism evidence="3 4">
    <name type="scientific">Colocasia esculenta</name>
    <name type="common">Wild taro</name>
    <name type="synonym">Arum esculentum</name>
    <dbReference type="NCBI Taxonomy" id="4460"/>
    <lineage>
        <taxon>Eukaryota</taxon>
        <taxon>Viridiplantae</taxon>
        <taxon>Streptophyta</taxon>
        <taxon>Embryophyta</taxon>
        <taxon>Tracheophyta</taxon>
        <taxon>Spermatophyta</taxon>
        <taxon>Magnoliopsida</taxon>
        <taxon>Liliopsida</taxon>
        <taxon>Araceae</taxon>
        <taxon>Aroideae</taxon>
        <taxon>Colocasieae</taxon>
        <taxon>Colocasia</taxon>
    </lineage>
</organism>
<keyword evidence="2" id="KW-0131">Cell cycle</keyword>
<dbReference type="GO" id="GO:0051301">
    <property type="term" value="P:cell division"/>
    <property type="evidence" value="ECO:0007669"/>
    <property type="project" value="UniProtKB-KW"/>
</dbReference>
<protein>
    <recommendedName>
        <fullName evidence="5">Cyclin C-terminal domain-containing protein</fullName>
    </recommendedName>
</protein>
<evidence type="ECO:0000256" key="1">
    <source>
        <dbReference type="ARBA" id="ARBA00022618"/>
    </source>
</evidence>
<dbReference type="Gene3D" id="1.10.472.10">
    <property type="entry name" value="Cyclin-like"/>
    <property type="match status" value="1"/>
</dbReference>
<name>A0A843WA26_COLES</name>
<dbReference type="SUPFAM" id="SSF47954">
    <property type="entry name" value="Cyclin-like"/>
    <property type="match status" value="2"/>
</dbReference>
<dbReference type="AlphaFoldDB" id="A0A843WA26"/>
<keyword evidence="4" id="KW-1185">Reference proteome</keyword>
<proteinExistence type="predicted"/>
<gene>
    <name evidence="3" type="ORF">Taro_035271</name>
</gene>
<evidence type="ECO:0000256" key="2">
    <source>
        <dbReference type="ARBA" id="ARBA00023306"/>
    </source>
</evidence>
<dbReference type="InterPro" id="IPR039361">
    <property type="entry name" value="Cyclin"/>
</dbReference>
<dbReference type="OrthoDB" id="306099at2759"/>
<reference evidence="3" key="1">
    <citation type="submission" date="2017-07" db="EMBL/GenBank/DDBJ databases">
        <title>Taro Niue Genome Assembly and Annotation.</title>
        <authorList>
            <person name="Atibalentja N."/>
            <person name="Keating K."/>
            <person name="Fields C.J."/>
        </authorList>
    </citation>
    <scope>NUCLEOTIDE SEQUENCE</scope>
    <source>
        <strain evidence="3">Niue_2</strain>
        <tissue evidence="3">Leaf</tissue>
    </source>
</reference>
<dbReference type="EMBL" id="NMUH01002865">
    <property type="protein sequence ID" value="MQM02511.1"/>
    <property type="molecule type" value="Genomic_DNA"/>
</dbReference>
<dbReference type="InterPro" id="IPR036915">
    <property type="entry name" value="Cyclin-like_sf"/>
</dbReference>
<evidence type="ECO:0008006" key="5">
    <source>
        <dbReference type="Google" id="ProtNLM"/>
    </source>
</evidence>
<dbReference type="Proteomes" id="UP000652761">
    <property type="component" value="Unassembled WGS sequence"/>
</dbReference>
<comment type="caution">
    <text evidence="3">The sequence shown here is derived from an EMBL/GenBank/DDBJ whole genome shotgun (WGS) entry which is preliminary data.</text>
</comment>
<evidence type="ECO:0000313" key="3">
    <source>
        <dbReference type="EMBL" id="MQM02511.1"/>
    </source>
</evidence>
<accession>A0A843WA26</accession>